<name>C8X4J3_DESRD</name>
<evidence type="ECO:0000313" key="4">
    <source>
        <dbReference type="Proteomes" id="UP000001052"/>
    </source>
</evidence>
<dbReference type="eggNOG" id="COG2159">
    <property type="taxonomic scope" value="Bacteria"/>
</dbReference>
<dbReference type="EMBL" id="CP001734">
    <property type="protein sequence ID" value="ACV69216.1"/>
    <property type="molecule type" value="Genomic_DNA"/>
</dbReference>
<proteinExistence type="predicted"/>
<dbReference type="InterPro" id="IPR032466">
    <property type="entry name" value="Metal_Hydrolase"/>
</dbReference>
<evidence type="ECO:0000313" key="3">
    <source>
        <dbReference type="EMBL" id="ACV69216.1"/>
    </source>
</evidence>
<dbReference type="Pfam" id="PF04909">
    <property type="entry name" value="Amidohydro_2"/>
    <property type="match status" value="1"/>
</dbReference>
<evidence type="ECO:0000256" key="1">
    <source>
        <dbReference type="ARBA" id="ARBA00023239"/>
    </source>
</evidence>
<dbReference type="Gene3D" id="3.20.20.140">
    <property type="entry name" value="Metal-dependent hydrolases"/>
    <property type="match status" value="1"/>
</dbReference>
<dbReference type="PANTHER" id="PTHR21240">
    <property type="entry name" value="2-AMINO-3-CARBOXYLMUCONATE-6-SEMIALDEHYDE DECARBOXYLASE"/>
    <property type="match status" value="1"/>
</dbReference>
<keyword evidence="4" id="KW-1185">Reference proteome</keyword>
<dbReference type="InterPro" id="IPR006680">
    <property type="entry name" value="Amidohydro-rel"/>
</dbReference>
<reference evidence="4" key="1">
    <citation type="submission" date="2009-09" db="EMBL/GenBank/DDBJ databases">
        <title>The complete chromosome of Desulfohalobium retbaense DSM 5692.</title>
        <authorList>
            <consortium name="US DOE Joint Genome Institute (JGI-PGF)"/>
            <person name="Lucas S."/>
            <person name="Copeland A."/>
            <person name="Lapidus A."/>
            <person name="Glavina del Rio T."/>
            <person name="Dalin E."/>
            <person name="Tice H."/>
            <person name="Bruce D."/>
            <person name="Goodwin L."/>
            <person name="Pitluck S."/>
            <person name="Kyrpides N."/>
            <person name="Mavromatis K."/>
            <person name="Ivanova N."/>
            <person name="Mikhailova N."/>
            <person name="Munk A.C."/>
            <person name="Brettin T."/>
            <person name="Detter J.C."/>
            <person name="Han C."/>
            <person name="Tapia R."/>
            <person name="Larimer F."/>
            <person name="Land M."/>
            <person name="Hauser L."/>
            <person name="Markowitz V."/>
            <person name="Cheng J.-F."/>
            <person name="Hugenholtz P."/>
            <person name="Woyke T."/>
            <person name="Wu D."/>
            <person name="Spring S."/>
            <person name="Klenk H.-P."/>
            <person name="Eisen J.A."/>
        </authorList>
    </citation>
    <scope>NUCLEOTIDE SEQUENCE [LARGE SCALE GENOMIC DNA]</scope>
    <source>
        <strain evidence="4">DSM 5692</strain>
    </source>
</reference>
<feature type="domain" description="Amidohydrolase-related" evidence="2">
    <location>
        <begin position="4"/>
        <end position="261"/>
    </location>
</feature>
<sequence length="280" mass="31345">MIRCDVHTHAFHPKIADKVLAQLEAHYGIPAVGNGRIEDLLQRIHAAGLDRVVVHNAATSPDQVIPANNWAIALQRRYPEVIAFGTVHPDFPRWPEQLDRLEAAGIAGIKLHPDFQGIGLDDPRMGPIFEALEGRFICMLHVGDTLPPERNPSSPRKVANVHRNFPGLSLIAAHFGGYLHWDEVIAHLAGNNVYLDTSSALPFIPQEQLDTIVSRHPRERLLFGSDYPLFDPGQETVLLNSRLQFREQEWEQLWRNAAELFAGILSPASQTTDELSRHTS</sequence>
<dbReference type="SUPFAM" id="SSF51556">
    <property type="entry name" value="Metallo-dependent hydrolases"/>
    <property type="match status" value="1"/>
</dbReference>
<dbReference type="GO" id="GO:0016787">
    <property type="term" value="F:hydrolase activity"/>
    <property type="evidence" value="ECO:0007669"/>
    <property type="project" value="InterPro"/>
</dbReference>
<dbReference type="PANTHER" id="PTHR21240:SF28">
    <property type="entry name" value="ISO-OROTATE DECARBOXYLASE (EUROFUNG)"/>
    <property type="match status" value="1"/>
</dbReference>
<organism evidence="3 4">
    <name type="scientific">Desulfohalobium retbaense (strain ATCC 49708 / DSM 5692 / JCM 16813 / HR100)</name>
    <dbReference type="NCBI Taxonomy" id="485915"/>
    <lineage>
        <taxon>Bacteria</taxon>
        <taxon>Pseudomonadati</taxon>
        <taxon>Thermodesulfobacteriota</taxon>
        <taxon>Desulfovibrionia</taxon>
        <taxon>Desulfovibrionales</taxon>
        <taxon>Desulfohalobiaceae</taxon>
        <taxon>Desulfohalobium</taxon>
    </lineage>
</organism>
<gene>
    <name evidence="3" type="ordered locus">Dret_1932</name>
</gene>
<dbReference type="KEGG" id="drt:Dret_1932"/>
<dbReference type="GO" id="GO:0019748">
    <property type="term" value="P:secondary metabolic process"/>
    <property type="evidence" value="ECO:0007669"/>
    <property type="project" value="TreeGrafter"/>
</dbReference>
<dbReference type="STRING" id="485915.Dret_1932"/>
<reference evidence="3 4" key="2">
    <citation type="journal article" date="2010" name="Stand. Genomic Sci.">
        <title>Complete genome sequence of Desulfohalobium retbaense type strain (HR(100)).</title>
        <authorList>
            <person name="Spring S."/>
            <person name="Nolan M."/>
            <person name="Lapidus A."/>
            <person name="Glavina Del Rio T."/>
            <person name="Copeland A."/>
            <person name="Tice H."/>
            <person name="Cheng J.F."/>
            <person name="Lucas S."/>
            <person name="Land M."/>
            <person name="Chen F."/>
            <person name="Bruce D."/>
            <person name="Goodwin L."/>
            <person name="Pitluck S."/>
            <person name="Ivanova N."/>
            <person name="Mavromatis K."/>
            <person name="Mikhailova N."/>
            <person name="Pati A."/>
            <person name="Chen A."/>
            <person name="Palaniappan K."/>
            <person name="Hauser L."/>
            <person name="Chang Y.J."/>
            <person name="Jeffries C.D."/>
            <person name="Munk C."/>
            <person name="Kiss H."/>
            <person name="Chain P."/>
            <person name="Han C."/>
            <person name="Brettin T."/>
            <person name="Detter J.C."/>
            <person name="Schuler E."/>
            <person name="Goker M."/>
            <person name="Rohde M."/>
            <person name="Bristow J."/>
            <person name="Eisen J.A."/>
            <person name="Markowitz V."/>
            <person name="Hugenholtz P."/>
            <person name="Kyrpides N.C."/>
            <person name="Klenk H.P."/>
        </authorList>
    </citation>
    <scope>NUCLEOTIDE SEQUENCE [LARGE SCALE GENOMIC DNA]</scope>
    <source>
        <strain evidence="3 4">DSM 5692</strain>
    </source>
</reference>
<evidence type="ECO:0000259" key="2">
    <source>
        <dbReference type="Pfam" id="PF04909"/>
    </source>
</evidence>
<dbReference type="Proteomes" id="UP000001052">
    <property type="component" value="Chromosome"/>
</dbReference>
<dbReference type="HOGENOM" id="CLU_044590_0_1_7"/>
<keyword evidence="1" id="KW-0456">Lyase</keyword>
<dbReference type="GO" id="GO:0005737">
    <property type="term" value="C:cytoplasm"/>
    <property type="evidence" value="ECO:0007669"/>
    <property type="project" value="TreeGrafter"/>
</dbReference>
<dbReference type="GO" id="GO:0016831">
    <property type="term" value="F:carboxy-lyase activity"/>
    <property type="evidence" value="ECO:0007669"/>
    <property type="project" value="InterPro"/>
</dbReference>
<dbReference type="InterPro" id="IPR032465">
    <property type="entry name" value="ACMSD"/>
</dbReference>
<protein>
    <submittedName>
        <fullName evidence="3">Amidohydrolase 2</fullName>
    </submittedName>
</protein>
<accession>C8X4J3</accession>
<dbReference type="AlphaFoldDB" id="C8X4J3"/>